<name>A0A3P8FN08_9TREM</name>
<organism evidence="1 2">
    <name type="scientific">Schistosoma margrebowiei</name>
    <dbReference type="NCBI Taxonomy" id="48269"/>
    <lineage>
        <taxon>Eukaryota</taxon>
        <taxon>Metazoa</taxon>
        <taxon>Spiralia</taxon>
        <taxon>Lophotrochozoa</taxon>
        <taxon>Platyhelminthes</taxon>
        <taxon>Trematoda</taxon>
        <taxon>Digenea</taxon>
        <taxon>Strigeidida</taxon>
        <taxon>Schistosomatoidea</taxon>
        <taxon>Schistosomatidae</taxon>
        <taxon>Schistosoma</taxon>
    </lineage>
</organism>
<gene>
    <name evidence="1" type="ORF">SMRZ_LOCUS17670</name>
</gene>
<dbReference type="Proteomes" id="UP000277204">
    <property type="component" value="Unassembled WGS sequence"/>
</dbReference>
<evidence type="ECO:0000313" key="2">
    <source>
        <dbReference type="Proteomes" id="UP000277204"/>
    </source>
</evidence>
<proteinExistence type="predicted"/>
<evidence type="ECO:0000313" key="1">
    <source>
        <dbReference type="EMBL" id="VDP24639.1"/>
    </source>
</evidence>
<accession>A0A3P8FN08</accession>
<keyword evidence="2" id="KW-1185">Reference proteome</keyword>
<dbReference type="EMBL" id="UZAI01017434">
    <property type="protein sequence ID" value="VDP24639.1"/>
    <property type="molecule type" value="Genomic_DNA"/>
</dbReference>
<dbReference type="AlphaFoldDB" id="A0A3P8FN08"/>
<protein>
    <submittedName>
        <fullName evidence="1">Uncharacterized protein</fullName>
    </submittedName>
</protein>
<reference evidence="1 2" key="1">
    <citation type="submission" date="2018-11" db="EMBL/GenBank/DDBJ databases">
        <authorList>
            <consortium name="Pathogen Informatics"/>
        </authorList>
    </citation>
    <scope>NUCLEOTIDE SEQUENCE [LARGE SCALE GENOMIC DNA]</scope>
    <source>
        <strain evidence="1 2">Zambia</strain>
    </source>
</reference>
<sequence length="52" mass="6226">MVCKEINNFIMIASKIMNCQESNFCITWTLYEYVNFSTTFSAHNLMFYSRHC</sequence>